<dbReference type="RefSeq" id="WP_165265549.1">
    <property type="nucleotide sequence ID" value="NZ_JAALLS010000002.1"/>
</dbReference>
<gene>
    <name evidence="2" type="ORF">G3569_01930</name>
</gene>
<keyword evidence="3" id="KW-1185">Reference proteome</keyword>
<keyword evidence="1" id="KW-0812">Transmembrane</keyword>
<dbReference type="Proteomes" id="UP000479132">
    <property type="component" value="Unassembled WGS sequence"/>
</dbReference>
<comment type="caution">
    <text evidence="2">The sequence shown here is derived from an EMBL/GenBank/DDBJ whole genome shotgun (WGS) entry which is preliminary data.</text>
</comment>
<dbReference type="EMBL" id="JAALLS010000002">
    <property type="protein sequence ID" value="NGP87099.1"/>
    <property type="molecule type" value="Genomic_DNA"/>
</dbReference>
<accession>A0A6M1SZN8</accession>
<evidence type="ECO:0000313" key="2">
    <source>
        <dbReference type="EMBL" id="NGP87099.1"/>
    </source>
</evidence>
<reference evidence="2 3" key="1">
    <citation type="submission" date="2020-02" db="EMBL/GenBank/DDBJ databases">
        <title>Aliifodinibius halophilus 2W32, complete genome.</title>
        <authorList>
            <person name="Li Y."/>
            <person name="Wu S."/>
        </authorList>
    </citation>
    <scope>NUCLEOTIDE SEQUENCE [LARGE SCALE GENOMIC DNA]</scope>
    <source>
        <strain evidence="2 3">2W32</strain>
    </source>
</reference>
<dbReference type="AlphaFoldDB" id="A0A6M1SZN8"/>
<keyword evidence="1" id="KW-0472">Membrane</keyword>
<evidence type="ECO:0000313" key="3">
    <source>
        <dbReference type="Proteomes" id="UP000479132"/>
    </source>
</evidence>
<keyword evidence="1" id="KW-1133">Transmembrane helix</keyword>
<feature type="transmembrane region" description="Helical" evidence="1">
    <location>
        <begin position="60"/>
        <end position="79"/>
    </location>
</feature>
<organism evidence="2 3">
    <name type="scientific">Fodinibius halophilus</name>
    <dbReference type="NCBI Taxonomy" id="1736908"/>
    <lineage>
        <taxon>Bacteria</taxon>
        <taxon>Pseudomonadati</taxon>
        <taxon>Balneolota</taxon>
        <taxon>Balneolia</taxon>
        <taxon>Balneolales</taxon>
        <taxon>Balneolaceae</taxon>
        <taxon>Fodinibius</taxon>
    </lineage>
</organism>
<proteinExistence type="predicted"/>
<sequence>MESTSKKSSNDKTPGILEMPGVYKFALFILTNSASVPLVLKKAAHIIAQARRFRDECIAVTQCIVSLLYTYAILFLYLVKTGFWPPCLLVLSSYNAGPSYKLEPA</sequence>
<name>A0A6M1SZN8_9BACT</name>
<evidence type="ECO:0000256" key="1">
    <source>
        <dbReference type="SAM" id="Phobius"/>
    </source>
</evidence>
<protein>
    <submittedName>
        <fullName evidence="2">Uncharacterized protein</fullName>
    </submittedName>
</protein>